<dbReference type="Proteomes" id="UP000076079">
    <property type="component" value="Chromosome"/>
</dbReference>
<proteinExistence type="predicted"/>
<dbReference type="EMBL" id="CP015136">
    <property type="protein sequence ID" value="AMY12503.1"/>
    <property type="molecule type" value="Genomic_DNA"/>
</dbReference>
<keyword evidence="3" id="KW-1185">Reference proteome</keyword>
<protein>
    <submittedName>
        <fullName evidence="2">Uncharacterized protein</fullName>
    </submittedName>
</protein>
<gene>
    <name evidence="2" type="ORF">LuPra_05779</name>
</gene>
<evidence type="ECO:0000313" key="2">
    <source>
        <dbReference type="EMBL" id="AMY12503.1"/>
    </source>
</evidence>
<dbReference type="AlphaFoldDB" id="A0A143PWF4"/>
<reference evidence="3" key="2">
    <citation type="submission" date="2016-04" db="EMBL/GenBank/DDBJ databases">
        <title>First Complete Genome Sequence of a Subdivision 6 Acidobacterium.</title>
        <authorList>
            <person name="Huang S."/>
            <person name="Vieira S."/>
            <person name="Bunk B."/>
            <person name="Riedel T."/>
            <person name="Sproeer C."/>
            <person name="Overmann J."/>
        </authorList>
    </citation>
    <scope>NUCLEOTIDE SEQUENCE [LARGE SCALE GENOMIC DNA]</scope>
    <source>
        <strain evidence="3">DSM 100886 HEG_-6_39</strain>
    </source>
</reference>
<dbReference type="RefSeq" id="WP_157899814.1">
    <property type="nucleotide sequence ID" value="NZ_CP015136.1"/>
</dbReference>
<reference evidence="2 3" key="1">
    <citation type="journal article" date="2016" name="Genome Announc.">
        <title>First Complete Genome Sequence of a Subdivision 6 Acidobacterium Strain.</title>
        <authorList>
            <person name="Huang S."/>
            <person name="Vieira S."/>
            <person name="Bunk B."/>
            <person name="Riedel T."/>
            <person name="Sproer C."/>
            <person name="Overmann J."/>
        </authorList>
    </citation>
    <scope>NUCLEOTIDE SEQUENCE [LARGE SCALE GENOMIC DNA]</scope>
    <source>
        <strain evidence="3">DSM 100886 HEG_-6_39</strain>
    </source>
</reference>
<evidence type="ECO:0000256" key="1">
    <source>
        <dbReference type="SAM" id="MobiDB-lite"/>
    </source>
</evidence>
<feature type="region of interest" description="Disordered" evidence="1">
    <location>
        <begin position="1"/>
        <end position="22"/>
    </location>
</feature>
<evidence type="ECO:0000313" key="3">
    <source>
        <dbReference type="Proteomes" id="UP000076079"/>
    </source>
</evidence>
<name>A0A143PWF4_LUTPR</name>
<organism evidence="2 3">
    <name type="scientific">Luteitalea pratensis</name>
    <dbReference type="NCBI Taxonomy" id="1855912"/>
    <lineage>
        <taxon>Bacteria</taxon>
        <taxon>Pseudomonadati</taxon>
        <taxon>Acidobacteriota</taxon>
        <taxon>Vicinamibacteria</taxon>
        <taxon>Vicinamibacterales</taxon>
        <taxon>Vicinamibacteraceae</taxon>
        <taxon>Luteitalea</taxon>
    </lineage>
</organism>
<sequence length="483" mass="51997">MAQIPSHAQWMKDTHSLTSPRSPLIKAVDDAVDRYGKTPNAQNKEAIKTALDKWRFDQSRQGKDWKKSVRNEKGAVTNLHRALTDLDKRKLTREELEAMQYIARMQATALQRQFDGKELKFKSNTLLGLASNTGSKWQKFKGASALVAGGASGAASAAKTGRSLAQGASLVHQVGGAGAIAASQGSMVGIVMKIKELCRELCPGLDPDQVFQALHLGNMEQFAAELAPFVGAISSGGKAIIGWAGVIKQQYGQYKMQDMRQDIAPGDPEAAFDALSALLDREIASAAARAAVKTGAFTAKTAGAFADAGAVTGPVVGVLEILAEVIQSIVEYVRDYKECEAANQLLRVGALNLELFGVCPILGCYFLVIQDHSTIINFAVGEYGTANWMFDVERLVTKVQAVLEKCRELIRLSRLEILGMDGAKGLVEENYSVKSGIGKVTGLPGAIADTIANQLESWFGNPVKPKEVDKSRIQGIASSKWRE</sequence>
<dbReference type="KEGG" id="abac:LuPra_05779"/>
<dbReference type="OrthoDB" id="289205at2"/>
<accession>A0A143PWF4</accession>